<dbReference type="EMBL" id="WNHB01000001">
    <property type="protein sequence ID" value="MTT30548.1"/>
    <property type="molecule type" value="Genomic_DNA"/>
</dbReference>
<comment type="catalytic activity">
    <reaction evidence="3">
        <text>ATP + (deoxyribonucleotide)n-3'-hydroxyl + 5'-phospho-(deoxyribonucleotide)m = (deoxyribonucleotide)n+m + AMP + diphosphate.</text>
        <dbReference type="EC" id="6.5.1.1"/>
    </reaction>
</comment>
<dbReference type="GO" id="GO:0006310">
    <property type="term" value="P:DNA recombination"/>
    <property type="evidence" value="ECO:0007669"/>
    <property type="project" value="InterPro"/>
</dbReference>
<feature type="domain" description="ATP-dependent DNA ligase family profile" evidence="4">
    <location>
        <begin position="6"/>
        <end position="139"/>
    </location>
</feature>
<gene>
    <name evidence="5" type="ORF">GMB86_00780</name>
</gene>
<dbReference type="InterPro" id="IPR012309">
    <property type="entry name" value="DNA_ligase_ATP-dep_C"/>
</dbReference>
<accession>A0A6N8CLU0</accession>
<dbReference type="InterPro" id="IPR012310">
    <property type="entry name" value="DNA_ligase_ATP-dep_cent"/>
</dbReference>
<evidence type="ECO:0000256" key="3">
    <source>
        <dbReference type="ARBA" id="ARBA00034003"/>
    </source>
</evidence>
<protein>
    <recommendedName>
        <fullName evidence="1">DNA ligase (ATP)</fullName>
        <ecNumber evidence="1">6.5.1.1</ecNumber>
    </recommendedName>
</protein>
<dbReference type="AlphaFoldDB" id="A0A6N8CLU0"/>
<sequence length="212" mass="24950">MDLLCQNVPASFVIFDVLYQSGKDLRPLPLQKRRDILNQFPIITLNETTFTSQGIYKIESFSDADKLWTQIMQHHGEGIVSKRKNSKWLAGKRTNTWVKVKNKQHGLFILTAYNKENDYFQVGLVKNNHIVTVGSFTHGLNDMERKALKTIIKKHTIKEDQTYLYINPGLCIELSFLEWTKEGFREPRFESFQMDKNWEDCRWDKIMINNQS</sequence>
<keyword evidence="6" id="KW-1185">Reference proteome</keyword>
<dbReference type="InterPro" id="IPR012340">
    <property type="entry name" value="NA-bd_OB-fold"/>
</dbReference>
<dbReference type="EC" id="6.5.1.1" evidence="1"/>
<evidence type="ECO:0000256" key="2">
    <source>
        <dbReference type="ARBA" id="ARBA00022598"/>
    </source>
</evidence>
<dbReference type="Gene3D" id="3.30.470.30">
    <property type="entry name" value="DNA ligase/mRNA capping enzyme"/>
    <property type="match status" value="1"/>
</dbReference>
<evidence type="ECO:0000259" key="4">
    <source>
        <dbReference type="PROSITE" id="PS50160"/>
    </source>
</evidence>
<dbReference type="Pfam" id="PF01068">
    <property type="entry name" value="DNA_ligase_A_M"/>
    <property type="match status" value="1"/>
</dbReference>
<dbReference type="PANTHER" id="PTHR45997:SF1">
    <property type="entry name" value="DNA LIGASE 4"/>
    <property type="match status" value="1"/>
</dbReference>
<dbReference type="SUPFAM" id="SSF56091">
    <property type="entry name" value="DNA ligase/mRNA capping enzyme, catalytic domain"/>
    <property type="match status" value="1"/>
</dbReference>
<proteinExistence type="predicted"/>
<dbReference type="Pfam" id="PF04679">
    <property type="entry name" value="DNA_ligase_A_C"/>
    <property type="match status" value="1"/>
</dbReference>
<organism evidence="5 6">
    <name type="scientific">Terrilactibacillus tamarindi</name>
    <dbReference type="NCBI Taxonomy" id="2599694"/>
    <lineage>
        <taxon>Bacteria</taxon>
        <taxon>Bacillati</taxon>
        <taxon>Bacillota</taxon>
        <taxon>Bacilli</taxon>
        <taxon>Bacillales</taxon>
        <taxon>Bacillaceae</taxon>
        <taxon>Terrilactibacillus</taxon>
    </lineage>
</organism>
<dbReference type="PROSITE" id="PS50160">
    <property type="entry name" value="DNA_LIGASE_A3"/>
    <property type="match status" value="1"/>
</dbReference>
<dbReference type="Gene3D" id="2.40.50.140">
    <property type="entry name" value="Nucleic acid-binding proteins"/>
    <property type="match status" value="1"/>
</dbReference>
<dbReference type="GO" id="GO:0005524">
    <property type="term" value="F:ATP binding"/>
    <property type="evidence" value="ECO:0007669"/>
    <property type="project" value="InterPro"/>
</dbReference>
<dbReference type="GO" id="GO:0006303">
    <property type="term" value="P:double-strand break repair via nonhomologous end joining"/>
    <property type="evidence" value="ECO:0007669"/>
    <property type="project" value="TreeGrafter"/>
</dbReference>
<dbReference type="Proteomes" id="UP000440978">
    <property type="component" value="Unassembled WGS sequence"/>
</dbReference>
<evidence type="ECO:0000313" key="6">
    <source>
        <dbReference type="Proteomes" id="UP000440978"/>
    </source>
</evidence>
<dbReference type="GO" id="GO:0003910">
    <property type="term" value="F:DNA ligase (ATP) activity"/>
    <property type="evidence" value="ECO:0007669"/>
    <property type="project" value="UniProtKB-EC"/>
</dbReference>
<evidence type="ECO:0000256" key="1">
    <source>
        <dbReference type="ARBA" id="ARBA00012727"/>
    </source>
</evidence>
<name>A0A6N8CLU0_9BACI</name>
<reference evidence="5 6" key="1">
    <citation type="submission" date="2019-11" db="EMBL/GenBank/DDBJ databases">
        <title>Terrilactibacillus tamarindus sp. nov. BCM23-1 isolated from bark of Tamarindus indica.</title>
        <authorList>
            <person name="Kingkaew E."/>
            <person name="Tanasupawat S."/>
        </authorList>
    </citation>
    <scope>NUCLEOTIDE SEQUENCE [LARGE SCALE GENOMIC DNA]</scope>
    <source>
        <strain evidence="5 6">BCM23-1</strain>
    </source>
</reference>
<comment type="caution">
    <text evidence="5">The sequence shown here is derived from an EMBL/GenBank/DDBJ whole genome shotgun (WGS) entry which is preliminary data.</text>
</comment>
<dbReference type="PANTHER" id="PTHR45997">
    <property type="entry name" value="DNA LIGASE 4"/>
    <property type="match status" value="1"/>
</dbReference>
<dbReference type="GO" id="GO:0003677">
    <property type="term" value="F:DNA binding"/>
    <property type="evidence" value="ECO:0007669"/>
    <property type="project" value="InterPro"/>
</dbReference>
<keyword evidence="2" id="KW-0436">Ligase</keyword>
<dbReference type="InterPro" id="IPR029710">
    <property type="entry name" value="LIG4"/>
</dbReference>
<evidence type="ECO:0000313" key="5">
    <source>
        <dbReference type="EMBL" id="MTT30548.1"/>
    </source>
</evidence>
<dbReference type="SUPFAM" id="SSF50249">
    <property type="entry name" value="Nucleic acid-binding proteins"/>
    <property type="match status" value="1"/>
</dbReference>
<dbReference type="GO" id="GO:0006297">
    <property type="term" value="P:nucleotide-excision repair, DNA gap filling"/>
    <property type="evidence" value="ECO:0007669"/>
    <property type="project" value="TreeGrafter"/>
</dbReference>